<proteinExistence type="predicted"/>
<organism evidence="2 3">
    <name type="scientific">Rickenella mellea</name>
    <dbReference type="NCBI Taxonomy" id="50990"/>
    <lineage>
        <taxon>Eukaryota</taxon>
        <taxon>Fungi</taxon>
        <taxon>Dikarya</taxon>
        <taxon>Basidiomycota</taxon>
        <taxon>Agaricomycotina</taxon>
        <taxon>Agaricomycetes</taxon>
        <taxon>Hymenochaetales</taxon>
        <taxon>Rickenellaceae</taxon>
        <taxon>Rickenella</taxon>
    </lineage>
</organism>
<sequence>MCVAHQHHPLHRTEVWTGGYFEKTTLQSLGLTIHLGHDGDLCPFALPKLDLLTVIHTTGIHTVSVKFCECPWSSLPRRTQLLRVRWWPATVDRPKTVTTFAALDMFLKLTLQSKLNMYDFYLSLEHLSDNTCTRNLKYRYKEFTRCVHECRHLLSCKRSARGHDPSGVTATQAGECAVECPACPQPGRNLPEGWANQPEHDRYKYALFLAMDANFKLKSKDRGIKDVPLGDGWGYFVPSVPFKEHVSLYVAQPEMNTCESQLRAVDHANLRSNAKLLVNGVGGVNCSRHALNRRIGFGDLQRGEKFCNMDFCVLSTLHDVEVTTLYLSYDIACQWFVNLPMRMEEYPHRLQVNPNLVIIVAIPKLHLVGHGPKCQTIYSLNYIPGSARTCGESIEQIWSGQNAVAMSTREMSPGCRQDTLDDHLGAWNFRKVVGLGKQLLALLREAVPMKVLHGNMLEQFSASLKPHHVSNWRQMVTAWHADNTCPNLVLSTSPGNPGILRV</sequence>
<dbReference type="STRING" id="50990.A0A4Y7PHA0"/>
<dbReference type="Pfam" id="PF18803">
    <property type="entry name" value="CxC2"/>
    <property type="match status" value="1"/>
</dbReference>
<feature type="domain" description="CxC2-like cysteine cluster KDZ transposase-associated" evidence="1">
    <location>
        <begin position="26"/>
        <end position="131"/>
    </location>
</feature>
<keyword evidence="3" id="KW-1185">Reference proteome</keyword>
<name>A0A4Y7PHA0_9AGAM</name>
<dbReference type="AlphaFoldDB" id="A0A4Y7PHA0"/>
<dbReference type="PANTHER" id="PTHR33096:SF1">
    <property type="entry name" value="CXC1-LIKE CYSTEINE CLUSTER ASSOCIATED WITH KDZ TRANSPOSASES DOMAIN-CONTAINING PROTEIN"/>
    <property type="match status" value="1"/>
</dbReference>
<dbReference type="Pfam" id="PF18758">
    <property type="entry name" value="KDZ"/>
    <property type="match status" value="1"/>
</dbReference>
<evidence type="ECO:0000313" key="3">
    <source>
        <dbReference type="Proteomes" id="UP000294933"/>
    </source>
</evidence>
<evidence type="ECO:0000313" key="2">
    <source>
        <dbReference type="EMBL" id="TDL14506.1"/>
    </source>
</evidence>
<dbReference type="InterPro" id="IPR041457">
    <property type="entry name" value="CxC2_KDZ-assoc"/>
</dbReference>
<gene>
    <name evidence="2" type="ORF">BD410DRAFT_845966</name>
</gene>
<dbReference type="Proteomes" id="UP000294933">
    <property type="component" value="Unassembled WGS sequence"/>
</dbReference>
<dbReference type="PANTHER" id="PTHR33096">
    <property type="entry name" value="CXC2 DOMAIN-CONTAINING PROTEIN"/>
    <property type="match status" value="1"/>
</dbReference>
<dbReference type="OrthoDB" id="2804062at2759"/>
<dbReference type="InterPro" id="IPR040521">
    <property type="entry name" value="KDZ"/>
</dbReference>
<dbReference type="EMBL" id="ML170331">
    <property type="protein sequence ID" value="TDL14506.1"/>
    <property type="molecule type" value="Genomic_DNA"/>
</dbReference>
<accession>A0A4Y7PHA0</accession>
<evidence type="ECO:0000259" key="1">
    <source>
        <dbReference type="Pfam" id="PF18803"/>
    </source>
</evidence>
<dbReference type="VEuPathDB" id="FungiDB:BD410DRAFT_845966"/>
<reference evidence="2 3" key="1">
    <citation type="submission" date="2018-06" db="EMBL/GenBank/DDBJ databases">
        <title>A transcriptomic atlas of mushroom development highlights an independent origin of complex multicellularity.</title>
        <authorList>
            <consortium name="DOE Joint Genome Institute"/>
            <person name="Krizsan K."/>
            <person name="Almasi E."/>
            <person name="Merenyi Z."/>
            <person name="Sahu N."/>
            <person name="Viragh M."/>
            <person name="Koszo T."/>
            <person name="Mondo S."/>
            <person name="Kiss B."/>
            <person name="Balint B."/>
            <person name="Kues U."/>
            <person name="Barry K."/>
            <person name="Hegedus J.C."/>
            <person name="Henrissat B."/>
            <person name="Johnson J."/>
            <person name="Lipzen A."/>
            <person name="Ohm R."/>
            <person name="Nagy I."/>
            <person name="Pangilinan J."/>
            <person name="Yan J."/>
            <person name="Xiong Y."/>
            <person name="Grigoriev I.V."/>
            <person name="Hibbett D.S."/>
            <person name="Nagy L.G."/>
        </authorList>
    </citation>
    <scope>NUCLEOTIDE SEQUENCE [LARGE SCALE GENOMIC DNA]</scope>
    <source>
        <strain evidence="2 3">SZMC22713</strain>
    </source>
</reference>
<protein>
    <recommendedName>
        <fullName evidence="1">CxC2-like cysteine cluster KDZ transposase-associated domain-containing protein</fullName>
    </recommendedName>
</protein>